<gene>
    <name evidence="1" type="primary">RvY_12930</name>
    <name evidence="1" type="synonym">RvY_12930.1</name>
    <name evidence="1" type="ORF">RvY_12930-1</name>
</gene>
<evidence type="ECO:0000313" key="1">
    <source>
        <dbReference type="EMBL" id="GAV02352.1"/>
    </source>
</evidence>
<dbReference type="EMBL" id="BDGG01000008">
    <property type="protein sequence ID" value="GAV02352.1"/>
    <property type="molecule type" value="Genomic_DNA"/>
</dbReference>
<comment type="caution">
    <text evidence="1">The sequence shown here is derived from an EMBL/GenBank/DDBJ whole genome shotgun (WGS) entry which is preliminary data.</text>
</comment>
<keyword evidence="2" id="KW-1185">Reference proteome</keyword>
<organism evidence="1 2">
    <name type="scientific">Ramazzottius varieornatus</name>
    <name type="common">Water bear</name>
    <name type="synonym">Tardigrade</name>
    <dbReference type="NCBI Taxonomy" id="947166"/>
    <lineage>
        <taxon>Eukaryota</taxon>
        <taxon>Metazoa</taxon>
        <taxon>Ecdysozoa</taxon>
        <taxon>Tardigrada</taxon>
        <taxon>Eutardigrada</taxon>
        <taxon>Parachela</taxon>
        <taxon>Hypsibioidea</taxon>
        <taxon>Ramazzottiidae</taxon>
        <taxon>Ramazzottius</taxon>
    </lineage>
</organism>
<dbReference type="AlphaFoldDB" id="A0A1D1VL51"/>
<proteinExistence type="predicted"/>
<sequence>MLLMRQAVGKTKAKIILMSATMSLKPSLDYFKNDITTMRPSHFDITGKPAQSVEVVYLDDIVSDPPAFYIDRQQFSDLLMDLVLRHIDREFQRYPNKKDQGTVLVFLPGLDNIERMLERIKEDFGYRVSRPKSSGNFDRTFFESYWLPTLRRVPSLYRKWRKVLVLNYLFN</sequence>
<reference evidence="1 2" key="1">
    <citation type="journal article" date="2016" name="Nat. Commun.">
        <title>Extremotolerant tardigrade genome and improved radiotolerance of human cultured cells by tardigrade-unique protein.</title>
        <authorList>
            <person name="Hashimoto T."/>
            <person name="Horikawa D.D."/>
            <person name="Saito Y."/>
            <person name="Kuwahara H."/>
            <person name="Kozuka-Hata H."/>
            <person name="Shin-I T."/>
            <person name="Minakuchi Y."/>
            <person name="Ohishi K."/>
            <person name="Motoyama A."/>
            <person name="Aizu T."/>
            <person name="Enomoto A."/>
            <person name="Kondo K."/>
            <person name="Tanaka S."/>
            <person name="Hara Y."/>
            <person name="Koshikawa S."/>
            <person name="Sagara H."/>
            <person name="Miura T."/>
            <person name="Yokobori S."/>
            <person name="Miyagawa K."/>
            <person name="Suzuki Y."/>
            <person name="Kubo T."/>
            <person name="Oyama M."/>
            <person name="Kohara Y."/>
            <person name="Fujiyama A."/>
            <person name="Arakawa K."/>
            <person name="Katayama T."/>
            <person name="Toyoda A."/>
            <person name="Kunieda T."/>
        </authorList>
    </citation>
    <scope>NUCLEOTIDE SEQUENCE [LARGE SCALE GENOMIC DNA]</scope>
    <source>
        <strain evidence="1 2">YOKOZUNA-1</strain>
    </source>
</reference>
<evidence type="ECO:0000313" key="2">
    <source>
        <dbReference type="Proteomes" id="UP000186922"/>
    </source>
</evidence>
<name>A0A1D1VL51_RAMVA</name>
<protein>
    <submittedName>
        <fullName evidence="1">Uncharacterized protein</fullName>
    </submittedName>
</protein>
<dbReference type="Proteomes" id="UP000186922">
    <property type="component" value="Unassembled WGS sequence"/>
</dbReference>
<accession>A0A1D1VL51</accession>